<organism evidence="2 3">
    <name type="scientific">Nocardioides mesophilus</name>
    <dbReference type="NCBI Taxonomy" id="433659"/>
    <lineage>
        <taxon>Bacteria</taxon>
        <taxon>Bacillati</taxon>
        <taxon>Actinomycetota</taxon>
        <taxon>Actinomycetes</taxon>
        <taxon>Propionibacteriales</taxon>
        <taxon>Nocardioidaceae</taxon>
        <taxon>Nocardioides</taxon>
    </lineage>
</organism>
<name>A0A7G9RCP3_9ACTN</name>
<gene>
    <name evidence="2" type="ORF">H9L09_02565</name>
</gene>
<feature type="transmembrane region" description="Helical" evidence="1">
    <location>
        <begin position="52"/>
        <end position="71"/>
    </location>
</feature>
<proteinExistence type="predicted"/>
<reference evidence="2 3" key="1">
    <citation type="submission" date="2020-08" db="EMBL/GenBank/DDBJ databases">
        <title>Genome sequence of Nocardioides mesophilus KACC 16243T.</title>
        <authorList>
            <person name="Hyun D.-W."/>
            <person name="Bae J.-W."/>
        </authorList>
    </citation>
    <scope>NUCLEOTIDE SEQUENCE [LARGE SCALE GENOMIC DNA]</scope>
    <source>
        <strain evidence="2 3">KACC 16243</strain>
    </source>
</reference>
<dbReference type="KEGG" id="nmes:H9L09_02565"/>
<dbReference type="AlphaFoldDB" id="A0A7G9RCP3"/>
<dbReference type="EMBL" id="CP060713">
    <property type="protein sequence ID" value="QNN53368.1"/>
    <property type="molecule type" value="Genomic_DNA"/>
</dbReference>
<accession>A0A7G9RCP3</accession>
<keyword evidence="1" id="KW-1133">Transmembrane helix</keyword>
<keyword evidence="1" id="KW-0812">Transmembrane</keyword>
<keyword evidence="3" id="KW-1185">Reference proteome</keyword>
<dbReference type="Proteomes" id="UP000515947">
    <property type="component" value="Chromosome"/>
</dbReference>
<sequence>MSEQQQRSHKAGAFDIRVFIGALIGVYGVVLVLVGLLGTTDADLEMAGGLNINLWAGIGMIVAAACFLLWARWRPTVIPDDDTEASSS</sequence>
<evidence type="ECO:0000313" key="3">
    <source>
        <dbReference type="Proteomes" id="UP000515947"/>
    </source>
</evidence>
<dbReference type="RefSeq" id="WP_187579210.1">
    <property type="nucleotide sequence ID" value="NZ_CP060713.1"/>
</dbReference>
<keyword evidence="1" id="KW-0472">Membrane</keyword>
<evidence type="ECO:0000256" key="1">
    <source>
        <dbReference type="SAM" id="Phobius"/>
    </source>
</evidence>
<protein>
    <submittedName>
        <fullName evidence="2">Uncharacterized protein</fullName>
    </submittedName>
</protein>
<feature type="transmembrane region" description="Helical" evidence="1">
    <location>
        <begin position="20"/>
        <end position="40"/>
    </location>
</feature>
<evidence type="ECO:0000313" key="2">
    <source>
        <dbReference type="EMBL" id="QNN53368.1"/>
    </source>
</evidence>